<dbReference type="EMBL" id="BAABJP010000007">
    <property type="protein sequence ID" value="GAA5151540.1"/>
    <property type="molecule type" value="Genomic_DNA"/>
</dbReference>
<evidence type="ECO:0000313" key="2">
    <source>
        <dbReference type="Proteomes" id="UP001428817"/>
    </source>
</evidence>
<organism evidence="1 2">
    <name type="scientific">Pseudonocardia eucalypti</name>
    <dbReference type="NCBI Taxonomy" id="648755"/>
    <lineage>
        <taxon>Bacteria</taxon>
        <taxon>Bacillati</taxon>
        <taxon>Actinomycetota</taxon>
        <taxon>Actinomycetes</taxon>
        <taxon>Pseudonocardiales</taxon>
        <taxon>Pseudonocardiaceae</taxon>
        <taxon>Pseudonocardia</taxon>
    </lineage>
</organism>
<dbReference type="Proteomes" id="UP001428817">
    <property type="component" value="Unassembled WGS sequence"/>
</dbReference>
<name>A0ABP9PTA0_9PSEU</name>
<evidence type="ECO:0000313" key="1">
    <source>
        <dbReference type="EMBL" id="GAA5151540.1"/>
    </source>
</evidence>
<comment type="caution">
    <text evidence="1">The sequence shown here is derived from an EMBL/GenBank/DDBJ whole genome shotgun (WGS) entry which is preliminary data.</text>
</comment>
<dbReference type="RefSeq" id="WP_185066663.1">
    <property type="nucleotide sequence ID" value="NZ_BAABJP010000007.1"/>
</dbReference>
<keyword evidence="2" id="KW-1185">Reference proteome</keyword>
<proteinExistence type="predicted"/>
<sequence>MTVSVQHPLSDTVHSAAHGSFPAADGRAVVVGPMSGPCDMVAFFAGHVEVAADVPQDWVDENLSITPSGNPANVTGGIFGFVQKLAERLGNPPTYSSLLTSASHRSGYLHGKVEEGGEPEPGWAAYRDNVSCFSYQGTGSAGRFALAHGPGGRWDVHIRVDQGGGGRVGRELLSAAKVCVPDRSMLFGSAPLHDSRVLRTLLASGFEPICTEVLFLTRPRR</sequence>
<reference evidence="2" key="1">
    <citation type="journal article" date="2019" name="Int. J. Syst. Evol. Microbiol.">
        <title>The Global Catalogue of Microorganisms (GCM) 10K type strain sequencing project: providing services to taxonomists for standard genome sequencing and annotation.</title>
        <authorList>
            <consortium name="The Broad Institute Genomics Platform"/>
            <consortium name="The Broad Institute Genome Sequencing Center for Infectious Disease"/>
            <person name="Wu L."/>
            <person name="Ma J."/>
        </authorList>
    </citation>
    <scope>NUCLEOTIDE SEQUENCE [LARGE SCALE GENOMIC DNA]</scope>
    <source>
        <strain evidence="2">JCM 18303</strain>
    </source>
</reference>
<gene>
    <name evidence="1" type="ORF">GCM10023321_18770</name>
</gene>
<protein>
    <submittedName>
        <fullName evidence="1">GNAT family N-acetyltransferase</fullName>
    </submittedName>
</protein>
<accession>A0ABP9PTA0</accession>